<dbReference type="InterPro" id="IPR045851">
    <property type="entry name" value="AMP-bd_C_sf"/>
</dbReference>
<dbReference type="Gene3D" id="3.40.50.12780">
    <property type="entry name" value="N-terminal domain of ligase-like"/>
    <property type="match status" value="1"/>
</dbReference>
<dbReference type="GO" id="GO:0019748">
    <property type="term" value="P:secondary metabolic process"/>
    <property type="evidence" value="ECO:0007669"/>
    <property type="project" value="TreeGrafter"/>
</dbReference>
<dbReference type="PANTHER" id="PTHR24096">
    <property type="entry name" value="LONG-CHAIN-FATTY-ACID--COA LIGASE"/>
    <property type="match status" value="1"/>
</dbReference>
<dbReference type="AlphaFoldDB" id="A0A0J0XKD8"/>
<dbReference type="InterPro" id="IPR042099">
    <property type="entry name" value="ANL_N_sf"/>
</dbReference>
<dbReference type="Pfam" id="PF13193">
    <property type="entry name" value="AMP-binding_C"/>
    <property type="match status" value="1"/>
</dbReference>
<feature type="domain" description="AMP-dependent synthetase/ligase" evidence="1">
    <location>
        <begin position="73"/>
        <end position="452"/>
    </location>
</feature>
<keyword evidence="4" id="KW-1185">Reference proteome</keyword>
<dbReference type="GO" id="GO:0016405">
    <property type="term" value="F:CoA-ligase activity"/>
    <property type="evidence" value="ECO:0007669"/>
    <property type="project" value="TreeGrafter"/>
</dbReference>
<dbReference type="GeneID" id="28986040"/>
<dbReference type="PROSITE" id="PS00455">
    <property type="entry name" value="AMP_BINDING"/>
    <property type="match status" value="1"/>
</dbReference>
<evidence type="ECO:0000313" key="3">
    <source>
        <dbReference type="EMBL" id="KLT41561.1"/>
    </source>
</evidence>
<name>A0A0J0XKD8_9TREE</name>
<evidence type="ECO:0000259" key="1">
    <source>
        <dbReference type="Pfam" id="PF00501"/>
    </source>
</evidence>
<protein>
    <submittedName>
        <fullName evidence="3">Acetyl-CoA synthetase-like protein</fullName>
    </submittedName>
</protein>
<proteinExistence type="predicted"/>
<organism evidence="3 4">
    <name type="scientific">Cutaneotrichosporon oleaginosum</name>
    <dbReference type="NCBI Taxonomy" id="879819"/>
    <lineage>
        <taxon>Eukaryota</taxon>
        <taxon>Fungi</taxon>
        <taxon>Dikarya</taxon>
        <taxon>Basidiomycota</taxon>
        <taxon>Agaricomycotina</taxon>
        <taxon>Tremellomycetes</taxon>
        <taxon>Trichosporonales</taxon>
        <taxon>Trichosporonaceae</taxon>
        <taxon>Cutaneotrichosporon</taxon>
    </lineage>
</organism>
<dbReference type="Proteomes" id="UP000053611">
    <property type="component" value="Unassembled WGS sequence"/>
</dbReference>
<feature type="domain" description="AMP-binding enzyme C-terminal" evidence="2">
    <location>
        <begin position="504"/>
        <end position="580"/>
    </location>
</feature>
<dbReference type="STRING" id="879819.A0A0J0XKD8"/>
<dbReference type="InterPro" id="IPR020845">
    <property type="entry name" value="AMP-binding_CS"/>
</dbReference>
<dbReference type="PANTHER" id="PTHR24096:SF393">
    <property type="entry name" value="LIGASE, PUTATIVE-RELATED"/>
    <property type="match status" value="1"/>
</dbReference>
<dbReference type="EMBL" id="KQ087216">
    <property type="protein sequence ID" value="KLT41561.1"/>
    <property type="molecule type" value="Genomic_DNA"/>
</dbReference>
<dbReference type="SUPFAM" id="SSF56801">
    <property type="entry name" value="Acetyl-CoA synthetase-like"/>
    <property type="match status" value="1"/>
</dbReference>
<evidence type="ECO:0000259" key="2">
    <source>
        <dbReference type="Pfam" id="PF13193"/>
    </source>
</evidence>
<sequence length="603" mass="65750">MSITSSKYKRTRAECEAILTAPGMPWELERVFLDGRYQTVWKNTPPYYRAWVEPLLKAGGDRAFISSPLPPPAATEDRETVTFAQMYERTVTMAAWMRAQGVRQGDRVAIAANNCAEWLACSFAIHFLGGVAVAVNSHMVIDSMVYCLAHVKPKLVIVEESVAKDLAPKVDKLRSKGVGKVWCWSSLDHHSADVRKAIAVAKPNPSKAEIDEVVAGVGLEGIGPDSPCTIYFTSGTTGYPKAVLSNQRQNLHNALSGTFTPLRAALRVGADIKELLAPKPNVPQTNILLPVPLFHCTGGQSWATRALSGQAMLVFMRRWSVKDAISLIKSHKINVVGGVPSIATALYQSPDLPKDHVFDTVSYGGAPPPNSLAGNLKKRWPNLMLVHGYGMTETNAVHTAIAGEDYVDHPDSVGWVVPVCEVKIVHPETKKELPTGEVGLIFMRGQNVMSYYVDDPEATAKALDKDGWLDSGDVGCLDEDELLYIRDRSKDLIIRGGENIASLEVENALYLDPRIAEAAAVPVPCPLMGERVGAMVSLAPGATATPESIMAEVFPRLRHAARPVIVLVRPEPLPRNANGKIIKTDVKKIVGEQWKEEQPRAKL</sequence>
<dbReference type="InterPro" id="IPR025110">
    <property type="entry name" value="AMP-bd_C"/>
</dbReference>
<dbReference type="OrthoDB" id="10253115at2759"/>
<gene>
    <name evidence="3" type="ORF">CC85DRAFT_303123</name>
</gene>
<accession>A0A0J0XKD8</accession>
<dbReference type="RefSeq" id="XP_018278052.1">
    <property type="nucleotide sequence ID" value="XM_018425437.1"/>
</dbReference>
<reference evidence="3 4" key="1">
    <citation type="submission" date="2015-03" db="EMBL/GenBank/DDBJ databases">
        <title>Genomics and transcriptomics of the oil-accumulating basidiomycete yeast T. oleaginosus allow insights into substrate utilization and the diverse evolutionary trajectories of mating systems in fungi.</title>
        <authorList>
            <consortium name="DOE Joint Genome Institute"/>
            <person name="Kourist R."/>
            <person name="Kracht O."/>
            <person name="Bracharz F."/>
            <person name="Lipzen A."/>
            <person name="Nolan M."/>
            <person name="Ohm R."/>
            <person name="Grigoriev I."/>
            <person name="Sun S."/>
            <person name="Heitman J."/>
            <person name="Bruck T."/>
            <person name="Nowrousian M."/>
        </authorList>
    </citation>
    <scope>NUCLEOTIDE SEQUENCE [LARGE SCALE GENOMIC DNA]</scope>
    <source>
        <strain evidence="3 4">IBC0246</strain>
    </source>
</reference>
<dbReference type="Pfam" id="PF00501">
    <property type="entry name" value="AMP-binding"/>
    <property type="match status" value="1"/>
</dbReference>
<dbReference type="Gene3D" id="3.30.300.30">
    <property type="match status" value="1"/>
</dbReference>
<evidence type="ECO:0000313" key="4">
    <source>
        <dbReference type="Proteomes" id="UP000053611"/>
    </source>
</evidence>
<dbReference type="InterPro" id="IPR000873">
    <property type="entry name" value="AMP-dep_synth/lig_dom"/>
</dbReference>